<proteinExistence type="predicted"/>
<feature type="region of interest" description="Disordered" evidence="1">
    <location>
        <begin position="1"/>
        <end position="244"/>
    </location>
</feature>
<feature type="compositionally biased region" description="Basic and acidic residues" evidence="1">
    <location>
        <begin position="165"/>
        <end position="175"/>
    </location>
</feature>
<feature type="compositionally biased region" description="Pro residues" evidence="1">
    <location>
        <begin position="53"/>
        <end position="62"/>
    </location>
</feature>
<feature type="compositionally biased region" description="Polar residues" evidence="1">
    <location>
        <begin position="35"/>
        <end position="51"/>
    </location>
</feature>
<evidence type="ECO:0000313" key="3">
    <source>
        <dbReference type="Proteomes" id="UP000279259"/>
    </source>
</evidence>
<feature type="compositionally biased region" description="Acidic residues" evidence="1">
    <location>
        <begin position="1"/>
        <end position="10"/>
    </location>
</feature>
<organism evidence="2 3">
    <name type="scientific">Saitozyma podzolica</name>
    <dbReference type="NCBI Taxonomy" id="1890683"/>
    <lineage>
        <taxon>Eukaryota</taxon>
        <taxon>Fungi</taxon>
        <taxon>Dikarya</taxon>
        <taxon>Basidiomycota</taxon>
        <taxon>Agaricomycotina</taxon>
        <taxon>Tremellomycetes</taxon>
        <taxon>Tremellales</taxon>
        <taxon>Trimorphomycetaceae</taxon>
        <taxon>Saitozyma</taxon>
    </lineage>
</organism>
<gene>
    <name evidence="2" type="ORF">EHS25_003961</name>
</gene>
<reference evidence="2 3" key="1">
    <citation type="submission" date="2018-11" db="EMBL/GenBank/DDBJ databases">
        <title>Genome sequence of Saitozyma podzolica DSM 27192.</title>
        <authorList>
            <person name="Aliyu H."/>
            <person name="Gorte O."/>
            <person name="Ochsenreither K."/>
        </authorList>
    </citation>
    <scope>NUCLEOTIDE SEQUENCE [LARGE SCALE GENOMIC DNA]</scope>
    <source>
        <strain evidence="2 3">DSM 27192</strain>
    </source>
</reference>
<dbReference type="AlphaFoldDB" id="A0A427YSN3"/>
<feature type="compositionally biased region" description="Polar residues" evidence="1">
    <location>
        <begin position="223"/>
        <end position="233"/>
    </location>
</feature>
<protein>
    <submittedName>
        <fullName evidence="2">Uncharacterized protein</fullName>
    </submittedName>
</protein>
<feature type="compositionally biased region" description="Basic and acidic residues" evidence="1">
    <location>
        <begin position="11"/>
        <end position="26"/>
    </location>
</feature>
<name>A0A427YSN3_9TREE</name>
<evidence type="ECO:0000313" key="2">
    <source>
        <dbReference type="EMBL" id="RSH94158.1"/>
    </source>
</evidence>
<evidence type="ECO:0000256" key="1">
    <source>
        <dbReference type="SAM" id="MobiDB-lite"/>
    </source>
</evidence>
<dbReference type="EMBL" id="RSCD01000002">
    <property type="protein sequence ID" value="RSH94158.1"/>
    <property type="molecule type" value="Genomic_DNA"/>
</dbReference>
<accession>A0A427YSN3</accession>
<keyword evidence="3" id="KW-1185">Reference proteome</keyword>
<comment type="caution">
    <text evidence="2">The sequence shown here is derived from an EMBL/GenBank/DDBJ whole genome shotgun (WGS) entry which is preliminary data.</text>
</comment>
<dbReference type="OrthoDB" id="10509284at2759"/>
<dbReference type="Proteomes" id="UP000279259">
    <property type="component" value="Unassembled WGS sequence"/>
</dbReference>
<sequence length="244" mass="26439">MVYYDDDGNVIEERLRDETPPDERFMAPKKRRKTSPGSTAQPETSRANSTAPRPLPAQPKTPRPSNTSPITARTLAVGAAAGERERGASSSSATPIHVVEDHAPLQILRVGIRPRNPNSECVDSGLQRPNQSPPHRRTEPESAVAASQAETSRKAETSRTADPSHAVETKSEGKKRLIGSEPMGAQEDGQRPTSRATVSGEHGEQERHLPLRQTRRPVPMLSPESTAQISPSQIADPPDPLVVE</sequence>